<evidence type="ECO:0000259" key="10">
    <source>
        <dbReference type="PROSITE" id="PS51873"/>
    </source>
</evidence>
<feature type="compositionally biased region" description="Low complexity" evidence="9">
    <location>
        <begin position="47"/>
        <end position="61"/>
    </location>
</feature>
<feature type="compositionally biased region" description="Polar residues" evidence="9">
    <location>
        <begin position="351"/>
        <end position="362"/>
    </location>
</feature>
<dbReference type="EMBL" id="WVTA01000018">
    <property type="protein sequence ID" value="KAK3197494.1"/>
    <property type="molecule type" value="Genomic_DNA"/>
</dbReference>
<feature type="compositionally biased region" description="Acidic residues" evidence="9">
    <location>
        <begin position="331"/>
        <end position="348"/>
    </location>
</feature>
<dbReference type="CDD" id="cd22584">
    <property type="entry name" value="Rcat_RBR_unk"/>
    <property type="match status" value="1"/>
</dbReference>
<evidence type="ECO:0000256" key="5">
    <source>
        <dbReference type="ARBA" id="ARBA00022737"/>
    </source>
</evidence>
<reference evidence="11 12" key="1">
    <citation type="submission" date="2021-02" db="EMBL/GenBank/DDBJ databases">
        <title>Genome assembly of Pseudopithomyces chartarum.</title>
        <authorList>
            <person name="Jauregui R."/>
            <person name="Singh J."/>
            <person name="Voisey C."/>
        </authorList>
    </citation>
    <scope>NUCLEOTIDE SEQUENCE [LARGE SCALE GENOMIC DNA]</scope>
    <source>
        <strain evidence="11 12">AGR01</strain>
    </source>
</reference>
<dbReference type="GO" id="GO:0061630">
    <property type="term" value="F:ubiquitin protein ligase activity"/>
    <property type="evidence" value="ECO:0007669"/>
    <property type="project" value="UniProtKB-EC"/>
</dbReference>
<gene>
    <name evidence="11" type="ORF">GRF29_216g408169</name>
</gene>
<feature type="compositionally biased region" description="Polar residues" evidence="9">
    <location>
        <begin position="374"/>
        <end position="384"/>
    </location>
</feature>
<dbReference type="PROSITE" id="PS51873">
    <property type="entry name" value="TRIAD"/>
    <property type="match status" value="1"/>
</dbReference>
<dbReference type="InterPro" id="IPR002867">
    <property type="entry name" value="IBR_dom"/>
</dbReference>
<dbReference type="Proteomes" id="UP001280581">
    <property type="component" value="Unassembled WGS sequence"/>
</dbReference>
<dbReference type="SUPFAM" id="SSF57850">
    <property type="entry name" value="RING/U-box"/>
    <property type="match status" value="1"/>
</dbReference>
<protein>
    <recommendedName>
        <fullName evidence="2">RBR-type E3 ubiquitin transferase</fullName>
        <ecNumber evidence="2">2.3.2.31</ecNumber>
    </recommendedName>
</protein>
<comment type="caution">
    <text evidence="11">The sequence shown here is derived from an EMBL/GenBank/DDBJ whole genome shotgun (WGS) entry which is preliminary data.</text>
</comment>
<name>A0AAN6LMA0_9PLEO</name>
<dbReference type="Pfam" id="PF01485">
    <property type="entry name" value="IBR"/>
    <property type="match status" value="1"/>
</dbReference>
<feature type="compositionally biased region" description="Basic and acidic residues" evidence="9">
    <location>
        <begin position="1"/>
        <end position="16"/>
    </location>
</feature>
<evidence type="ECO:0000256" key="6">
    <source>
        <dbReference type="ARBA" id="ARBA00022771"/>
    </source>
</evidence>
<dbReference type="GO" id="GO:0008270">
    <property type="term" value="F:zinc ion binding"/>
    <property type="evidence" value="ECO:0007669"/>
    <property type="project" value="UniProtKB-KW"/>
</dbReference>
<keyword evidence="8" id="KW-0862">Zinc</keyword>
<dbReference type="PANTHER" id="PTHR11685">
    <property type="entry name" value="RBR FAMILY RING FINGER AND IBR DOMAIN-CONTAINING"/>
    <property type="match status" value="1"/>
</dbReference>
<dbReference type="EC" id="2.3.2.31" evidence="2"/>
<keyword evidence="4" id="KW-0479">Metal-binding</keyword>
<keyword evidence="12" id="KW-1185">Reference proteome</keyword>
<keyword evidence="6" id="KW-0863">Zinc-finger</keyword>
<feature type="compositionally biased region" description="Low complexity" evidence="9">
    <location>
        <begin position="388"/>
        <end position="399"/>
    </location>
</feature>
<feature type="region of interest" description="Disordered" evidence="9">
    <location>
        <begin position="331"/>
        <end position="411"/>
    </location>
</feature>
<keyword evidence="5" id="KW-0677">Repeat</keyword>
<dbReference type="InterPro" id="IPR044066">
    <property type="entry name" value="TRIAD_supradom"/>
</dbReference>
<dbReference type="AlphaFoldDB" id="A0AAN6LMA0"/>
<evidence type="ECO:0000256" key="7">
    <source>
        <dbReference type="ARBA" id="ARBA00022786"/>
    </source>
</evidence>
<feature type="compositionally biased region" description="Low complexity" evidence="9">
    <location>
        <begin position="512"/>
        <end position="523"/>
    </location>
</feature>
<keyword evidence="3" id="KW-0808">Transferase</keyword>
<evidence type="ECO:0000256" key="8">
    <source>
        <dbReference type="ARBA" id="ARBA00022833"/>
    </source>
</evidence>
<evidence type="ECO:0000256" key="1">
    <source>
        <dbReference type="ARBA" id="ARBA00001798"/>
    </source>
</evidence>
<accession>A0AAN6LMA0</accession>
<evidence type="ECO:0000313" key="12">
    <source>
        <dbReference type="Proteomes" id="UP001280581"/>
    </source>
</evidence>
<dbReference type="InterPro" id="IPR031127">
    <property type="entry name" value="E3_UB_ligase_RBR"/>
</dbReference>
<keyword evidence="7" id="KW-0833">Ubl conjugation pathway</keyword>
<sequence>MDSKFTRTVHEHKATAREGATSHLDQHLKCACQDANDHEQTENDTFATSATAPTSPPSTAALDNDAMDIDQHPRKSTESTSSAFPPETDKLPGGLADSGAPPVSPSPPTKQEPVITCLICCDKATSEESPNPIYPCTKCTNAFCVPCLKNIFIDSCRDLSRMPPRCCNQIPLHHVRPYLNEDEVELFKAKYQEWGTPDPFYCPIARCSAFIPEHMLPRAKMNRTGKQRVDSGIGTPKTPAVCCPKCETDICTNCRQSAHADEICKPLEFYGIDEQTAELIKGWGYKKCPKCGNGVKRMFGCAHMECRCGSHWCWCCLQGLNECDGNCDDEDDDDDDYSQYGPDEEEDVERNTPQPEDTTPSDVNLDHVFPHLSPASQAEGSTTAALIPAPDSATPAEEPAAPPRIRNLDGGSKKYWEEQGLDFGDEPTDNYQDSAWNCYHNFKASKIKLDEAFDVPPNTAMECLKCWATVHPEVLMPVQRKDRFKYTTLGSKPGARRPRATSDMSVSTMDIPTTSTSMSSRLSASPASFHSSFTYNPHTNSQDDSQDDAQSRVLDLYGKTVCTGKSAHEDEEMPDWMDREVEDEPASRVSFATKGTPFSFAYECLGCRLVVCHLCKEQFEEEVEEWMKDEM</sequence>
<proteinExistence type="predicted"/>
<evidence type="ECO:0000256" key="3">
    <source>
        <dbReference type="ARBA" id="ARBA00022679"/>
    </source>
</evidence>
<feature type="region of interest" description="Disordered" evidence="9">
    <location>
        <begin position="488"/>
        <end position="523"/>
    </location>
</feature>
<organism evidence="11 12">
    <name type="scientific">Pseudopithomyces chartarum</name>
    <dbReference type="NCBI Taxonomy" id="1892770"/>
    <lineage>
        <taxon>Eukaryota</taxon>
        <taxon>Fungi</taxon>
        <taxon>Dikarya</taxon>
        <taxon>Ascomycota</taxon>
        <taxon>Pezizomycotina</taxon>
        <taxon>Dothideomycetes</taxon>
        <taxon>Pleosporomycetidae</taxon>
        <taxon>Pleosporales</taxon>
        <taxon>Massarineae</taxon>
        <taxon>Didymosphaeriaceae</taxon>
        <taxon>Pseudopithomyces</taxon>
    </lineage>
</organism>
<evidence type="ECO:0000256" key="4">
    <source>
        <dbReference type="ARBA" id="ARBA00022723"/>
    </source>
</evidence>
<evidence type="ECO:0000313" key="11">
    <source>
        <dbReference type="EMBL" id="KAK3197494.1"/>
    </source>
</evidence>
<evidence type="ECO:0000256" key="9">
    <source>
        <dbReference type="SAM" id="MobiDB-lite"/>
    </source>
</evidence>
<feature type="compositionally biased region" description="Polar residues" evidence="9">
    <location>
        <begin position="502"/>
        <end position="511"/>
    </location>
</feature>
<dbReference type="GO" id="GO:0016567">
    <property type="term" value="P:protein ubiquitination"/>
    <property type="evidence" value="ECO:0007669"/>
    <property type="project" value="InterPro"/>
</dbReference>
<feature type="domain" description="RING-type" evidence="10">
    <location>
        <begin position="113"/>
        <end position="331"/>
    </location>
</feature>
<evidence type="ECO:0000256" key="2">
    <source>
        <dbReference type="ARBA" id="ARBA00012251"/>
    </source>
</evidence>
<comment type="catalytic activity">
    <reaction evidence="1">
        <text>[E2 ubiquitin-conjugating enzyme]-S-ubiquitinyl-L-cysteine + [acceptor protein]-L-lysine = [E2 ubiquitin-conjugating enzyme]-L-cysteine + [acceptor protein]-N(6)-ubiquitinyl-L-lysine.</text>
        <dbReference type="EC" id="2.3.2.31"/>
    </reaction>
</comment>
<dbReference type="Gene3D" id="1.20.120.1750">
    <property type="match status" value="1"/>
</dbReference>
<feature type="region of interest" description="Disordered" evidence="9">
    <location>
        <begin position="1"/>
        <end position="110"/>
    </location>
</feature>